<keyword evidence="4" id="KW-0732">Signal</keyword>
<evidence type="ECO:0000256" key="2">
    <source>
        <dbReference type="ARBA" id="ARBA00008814"/>
    </source>
</evidence>
<dbReference type="PATRIC" id="fig|301148.3.peg.3504"/>
<dbReference type="InterPro" id="IPR033870">
    <property type="entry name" value="FatB"/>
</dbReference>
<dbReference type="SUPFAM" id="SSF53807">
    <property type="entry name" value="Helical backbone' metal receptor"/>
    <property type="match status" value="1"/>
</dbReference>
<dbReference type="PANTHER" id="PTHR30532">
    <property type="entry name" value="IRON III DICITRATE-BINDING PERIPLASMIC PROTEIN"/>
    <property type="match status" value="1"/>
</dbReference>
<evidence type="ECO:0000259" key="6">
    <source>
        <dbReference type="PROSITE" id="PS50983"/>
    </source>
</evidence>
<dbReference type="InterPro" id="IPR002491">
    <property type="entry name" value="ABC_transptr_periplasmic_BD"/>
</dbReference>
<dbReference type="Pfam" id="PF01497">
    <property type="entry name" value="Peripla_BP_2"/>
    <property type="match status" value="1"/>
</dbReference>
<evidence type="ECO:0000256" key="5">
    <source>
        <dbReference type="SAM" id="Coils"/>
    </source>
</evidence>
<keyword evidence="3" id="KW-0813">Transport</keyword>
<dbReference type="Gene3D" id="3.40.50.1980">
    <property type="entry name" value="Nitrogenase molybdenum iron protein domain"/>
    <property type="match status" value="2"/>
</dbReference>
<evidence type="ECO:0000313" key="8">
    <source>
        <dbReference type="Proteomes" id="UP000075683"/>
    </source>
</evidence>
<comment type="similarity">
    <text evidence="2">Belongs to the bacterial solute-binding protein 8 family.</text>
</comment>
<dbReference type="GO" id="GO:1901678">
    <property type="term" value="P:iron coordination entity transport"/>
    <property type="evidence" value="ECO:0007669"/>
    <property type="project" value="UniProtKB-ARBA"/>
</dbReference>
<dbReference type="GO" id="GO:0005886">
    <property type="term" value="C:plasma membrane"/>
    <property type="evidence" value="ECO:0007669"/>
    <property type="project" value="UniProtKB-SubCell"/>
</dbReference>
<accession>A0A150M446</accession>
<dbReference type="GO" id="GO:0030288">
    <property type="term" value="C:outer membrane-bounded periplasmic space"/>
    <property type="evidence" value="ECO:0007669"/>
    <property type="project" value="TreeGrafter"/>
</dbReference>
<dbReference type="InterPro" id="IPR051313">
    <property type="entry name" value="Bact_iron-sidero_bind"/>
</dbReference>
<protein>
    <recommendedName>
        <fullName evidence="6">Fe/B12 periplasmic-binding domain-containing protein</fullName>
    </recommendedName>
</protein>
<proteinExistence type="inferred from homology"/>
<reference evidence="7 8" key="1">
    <citation type="submission" date="2016-01" db="EMBL/GenBank/DDBJ databases">
        <title>Draft Genome Sequences of Seven Thermophilic Sporeformers Isolated from Foods.</title>
        <authorList>
            <person name="Berendsen E.M."/>
            <person name="Wells-Bennik M.H."/>
            <person name="Krawcyk A.O."/>
            <person name="De Jong A."/>
            <person name="Holsappel S."/>
            <person name="Eijlander R.T."/>
            <person name="Kuipers O.P."/>
        </authorList>
    </citation>
    <scope>NUCLEOTIDE SEQUENCE [LARGE SCALE GENOMIC DNA]</scope>
    <source>
        <strain evidence="7 8">B4135</strain>
    </source>
</reference>
<dbReference type="PROSITE" id="PS51257">
    <property type="entry name" value="PROKAR_LIPOPROTEIN"/>
    <property type="match status" value="1"/>
</dbReference>
<dbReference type="AlphaFoldDB" id="A0A150M446"/>
<gene>
    <name evidence="7" type="ORF">B4135_2101</name>
</gene>
<dbReference type="Proteomes" id="UP000075683">
    <property type="component" value="Unassembled WGS sequence"/>
</dbReference>
<evidence type="ECO:0000256" key="3">
    <source>
        <dbReference type="ARBA" id="ARBA00022448"/>
    </source>
</evidence>
<comment type="caution">
    <text evidence="7">The sequence shown here is derived from an EMBL/GenBank/DDBJ whole genome shotgun (WGS) entry which is preliminary data.</text>
</comment>
<dbReference type="CDD" id="cd01140">
    <property type="entry name" value="FatB"/>
    <property type="match status" value="1"/>
</dbReference>
<dbReference type="PROSITE" id="PS50983">
    <property type="entry name" value="FE_B12_PBP"/>
    <property type="match status" value="1"/>
</dbReference>
<evidence type="ECO:0000313" key="7">
    <source>
        <dbReference type="EMBL" id="KYD19370.1"/>
    </source>
</evidence>
<organism evidence="7 8">
    <name type="scientific">Caldibacillus debilis</name>
    <dbReference type="NCBI Taxonomy" id="301148"/>
    <lineage>
        <taxon>Bacteria</taxon>
        <taxon>Bacillati</taxon>
        <taxon>Bacillota</taxon>
        <taxon>Bacilli</taxon>
        <taxon>Bacillales</taxon>
        <taxon>Bacillaceae</taxon>
        <taxon>Caldibacillus</taxon>
    </lineage>
</organism>
<dbReference type="STRING" id="301148.B4135_2101"/>
<comment type="subcellular location">
    <subcellularLocation>
        <location evidence="1">Cell membrane</location>
        <topology evidence="1">Lipid-anchor</topology>
    </subcellularLocation>
</comment>
<dbReference type="PANTHER" id="PTHR30532:SF28">
    <property type="entry name" value="PETROBACTIN-BINDING PROTEIN YCLQ"/>
    <property type="match status" value="1"/>
</dbReference>
<name>A0A150M446_9BACI</name>
<sequence>MMKKYRFFPFLFLIVLGFMITGCGKADQRSSQGDEKKSGTLTISHPLGKAKVEKNPEKIVVFDFGMLDTLDLMGIEVTGVPQANIPPYLEKYKDKKYVNVGSLKEPDFEKIAEIDPDLIIISGRQSDLYEEFTKLGPTVYMGLDTSRYLDSFKENVQTLGKIFGKEAFVNDEIAKIEEKIAQVKKKAEEANKNALILLANEGKVSAFGPGSRFGLIHDVFGFKPVDPNIEVSTHGQSVSFEYILEKNPDYLFVVDRTAVVGGKTNAKDTVENELVKKTKAYQEGHIVYLDPNFWYLSGGGLVSVREMIEEVENSLP</sequence>
<dbReference type="EMBL" id="LQYT01000042">
    <property type="protein sequence ID" value="KYD19370.1"/>
    <property type="molecule type" value="Genomic_DNA"/>
</dbReference>
<feature type="domain" description="Fe/B12 periplasmic-binding" evidence="6">
    <location>
        <begin position="58"/>
        <end position="316"/>
    </location>
</feature>
<keyword evidence="5" id="KW-0175">Coiled coil</keyword>
<evidence type="ECO:0000256" key="4">
    <source>
        <dbReference type="ARBA" id="ARBA00022729"/>
    </source>
</evidence>
<evidence type="ECO:0000256" key="1">
    <source>
        <dbReference type="ARBA" id="ARBA00004193"/>
    </source>
</evidence>
<feature type="coiled-coil region" evidence="5">
    <location>
        <begin position="166"/>
        <end position="200"/>
    </location>
</feature>